<dbReference type="KEGG" id="rpln:B1209_13700"/>
<dbReference type="PANTHER" id="PTHR11803">
    <property type="entry name" value="2-IMINOBUTANOATE/2-IMINOPROPANOATE DEAMINASE RIDA"/>
    <property type="match status" value="1"/>
</dbReference>
<dbReference type="Pfam" id="PF01042">
    <property type="entry name" value="Ribonuc_L-PSP"/>
    <property type="match status" value="1"/>
</dbReference>
<dbReference type="Gene3D" id="3.30.1330.40">
    <property type="entry name" value="RutC-like"/>
    <property type="match status" value="1"/>
</dbReference>
<proteinExistence type="predicted"/>
<dbReference type="GO" id="GO:0005829">
    <property type="term" value="C:cytosol"/>
    <property type="evidence" value="ECO:0007669"/>
    <property type="project" value="TreeGrafter"/>
</dbReference>
<dbReference type="AlphaFoldDB" id="A0A443VJZ7"/>
<protein>
    <submittedName>
        <fullName evidence="1">RidA family protein</fullName>
    </submittedName>
</protein>
<dbReference type="InterPro" id="IPR035959">
    <property type="entry name" value="RutC-like_sf"/>
</dbReference>
<organism evidence="1 2">
    <name type="scientific">Raoultella planticola</name>
    <name type="common">Klebsiella planticola</name>
    <dbReference type="NCBI Taxonomy" id="575"/>
    <lineage>
        <taxon>Bacteria</taxon>
        <taxon>Pseudomonadati</taxon>
        <taxon>Pseudomonadota</taxon>
        <taxon>Gammaproteobacteria</taxon>
        <taxon>Enterobacterales</taxon>
        <taxon>Enterobacteriaceae</taxon>
        <taxon>Klebsiella/Raoultella group</taxon>
        <taxon>Raoultella</taxon>
    </lineage>
</organism>
<accession>A0A443VJZ7</accession>
<dbReference type="PANTHER" id="PTHR11803:SF39">
    <property type="entry name" value="2-IMINOBUTANOATE_2-IMINOPROPANOATE DEAMINASE"/>
    <property type="match status" value="1"/>
</dbReference>
<gene>
    <name evidence="1" type="ORF">DN603_17900</name>
</gene>
<comment type="caution">
    <text evidence="1">The sequence shown here is derived from an EMBL/GenBank/DDBJ whole genome shotgun (WGS) entry which is preliminary data.</text>
</comment>
<dbReference type="InterPro" id="IPR006175">
    <property type="entry name" value="YjgF/YER057c/UK114"/>
</dbReference>
<dbReference type="EMBL" id="QKOX01000019">
    <property type="protein sequence ID" value="RWT20793.1"/>
    <property type="molecule type" value="Genomic_DNA"/>
</dbReference>
<dbReference type="RefSeq" id="WP_128319947.1">
    <property type="nucleotide sequence ID" value="NZ_CP138840.1"/>
</dbReference>
<sequence length="126" mass="14149">MSNRKSIYSEAFVHANPVPAACRIGNMVFSGVIYGRDPQTRQVPDDLDGQCALMFAHIKTLIEDAGGTLDNIARLTLLMADRNERETVNRHWIRYFPDPASRPARYAIDAKLSGNIRIQCDFIAIL</sequence>
<evidence type="ECO:0000313" key="1">
    <source>
        <dbReference type="EMBL" id="RWT20793.1"/>
    </source>
</evidence>
<reference evidence="1 2" key="1">
    <citation type="submission" date="2018-06" db="EMBL/GenBank/DDBJ databases">
        <title>Carbapenemase-producing Enterobacteriaceae present in wastewater treatment plant effluent and nearby surface waters in the US.</title>
        <authorList>
            <person name="Mathys D.A."/>
            <person name="Mollenkopf D.F."/>
            <person name="Feicht S.M."/>
            <person name="Adams R.J."/>
            <person name="Albers A.L."/>
            <person name="Stuever D.M."/>
            <person name="Daniels J.B."/>
            <person name="Wittum T.E."/>
        </authorList>
    </citation>
    <scope>NUCLEOTIDE SEQUENCE [LARGE SCALE GENOMIC DNA]</scope>
    <source>
        <strain evidence="1 2">GEO_47_Down_B</strain>
    </source>
</reference>
<dbReference type="GO" id="GO:0019239">
    <property type="term" value="F:deaminase activity"/>
    <property type="evidence" value="ECO:0007669"/>
    <property type="project" value="TreeGrafter"/>
</dbReference>
<dbReference type="SUPFAM" id="SSF55298">
    <property type="entry name" value="YjgF-like"/>
    <property type="match status" value="1"/>
</dbReference>
<dbReference type="Proteomes" id="UP000288843">
    <property type="component" value="Unassembled WGS sequence"/>
</dbReference>
<name>A0A443VJZ7_RAOPL</name>
<evidence type="ECO:0000313" key="2">
    <source>
        <dbReference type="Proteomes" id="UP000288843"/>
    </source>
</evidence>